<evidence type="ECO:0000256" key="1">
    <source>
        <dbReference type="SAM" id="SignalP"/>
    </source>
</evidence>
<dbReference type="PROSITE" id="PS51257">
    <property type="entry name" value="PROKAR_LIPOPROTEIN"/>
    <property type="match status" value="1"/>
</dbReference>
<dbReference type="OrthoDB" id="7432106at2759"/>
<dbReference type="AlphaFoldDB" id="A0A8B8HGB5"/>
<keyword evidence="1" id="KW-0732">Signal</keyword>
<dbReference type="Pfam" id="PF07294">
    <property type="entry name" value="Fibroin_P25"/>
    <property type="match status" value="1"/>
</dbReference>
<dbReference type="GO" id="GO:0005576">
    <property type="term" value="C:extracellular region"/>
    <property type="evidence" value="ECO:0007669"/>
    <property type="project" value="UniProtKB-SubCell"/>
</dbReference>
<dbReference type="GeneID" id="113391930"/>
<dbReference type="RefSeq" id="XP_026483868.2">
    <property type="nucleotide sequence ID" value="XM_026628083.2"/>
</dbReference>
<organism evidence="2 3">
    <name type="scientific">Vanessa tameamea</name>
    <name type="common">Kamehameha butterfly</name>
    <dbReference type="NCBI Taxonomy" id="334116"/>
    <lineage>
        <taxon>Eukaryota</taxon>
        <taxon>Metazoa</taxon>
        <taxon>Ecdysozoa</taxon>
        <taxon>Arthropoda</taxon>
        <taxon>Hexapoda</taxon>
        <taxon>Insecta</taxon>
        <taxon>Pterygota</taxon>
        <taxon>Neoptera</taxon>
        <taxon>Endopterygota</taxon>
        <taxon>Lepidoptera</taxon>
        <taxon>Glossata</taxon>
        <taxon>Ditrysia</taxon>
        <taxon>Papilionoidea</taxon>
        <taxon>Nymphalidae</taxon>
        <taxon>Nymphalinae</taxon>
        <taxon>Vanessa</taxon>
    </lineage>
</organism>
<reference evidence="3" key="1">
    <citation type="submission" date="2025-08" db="UniProtKB">
        <authorList>
            <consortium name="RefSeq"/>
        </authorList>
    </citation>
    <scope>IDENTIFICATION</scope>
    <source>
        <tissue evidence="3">Whole body</tissue>
    </source>
</reference>
<accession>A0A8B8HGB5</accession>
<protein>
    <submittedName>
        <fullName evidence="3">Fibrohexamerin-like</fullName>
    </submittedName>
</protein>
<name>A0A8B8HGB5_VANTA</name>
<sequence>MFIRRQLCRRARGYIMLTKAVTLLLTVAACVAVPSNIARPCRVKDNKCVRDNLAANSRCNPNVRGFLPAEYTINSFKFDTPYFNATYIDNNLVIRNHNSCFVSEFFFNVDSDAAVLTIDCPDLDFESTRTLIQHSSFQEDTTYNYSYRGRYPLVRLTVNFPHANALDLCSSFTFADVTELPIFLINPNDEKTENFLATDLTLLNIYERETFFYRANQLARYYINSLICNFGCDF</sequence>
<feature type="chain" id="PRO_5046489314" evidence="1">
    <location>
        <begin position="33"/>
        <end position="234"/>
    </location>
</feature>
<gene>
    <name evidence="3" type="primary">LOC113391930</name>
</gene>
<dbReference type="Proteomes" id="UP001652626">
    <property type="component" value="Chromosome 28"/>
</dbReference>
<feature type="signal peptide" evidence="1">
    <location>
        <begin position="1"/>
        <end position="32"/>
    </location>
</feature>
<dbReference type="InterPro" id="IPR009911">
    <property type="entry name" value="Fibroin_P25"/>
</dbReference>
<dbReference type="GO" id="GO:0005198">
    <property type="term" value="F:structural molecule activity"/>
    <property type="evidence" value="ECO:0007669"/>
    <property type="project" value="UniProtKB-UniRule"/>
</dbReference>
<dbReference type="OMA" id="LVIRNHN"/>
<dbReference type="PIRSF" id="PIRSF008881">
    <property type="entry name" value="Fibroin_P25"/>
    <property type="match status" value="1"/>
</dbReference>
<evidence type="ECO:0000313" key="2">
    <source>
        <dbReference type="Proteomes" id="UP001652626"/>
    </source>
</evidence>
<evidence type="ECO:0000313" key="3">
    <source>
        <dbReference type="RefSeq" id="XP_026483868.2"/>
    </source>
</evidence>
<keyword evidence="2" id="KW-1185">Reference proteome</keyword>
<proteinExistence type="predicted"/>